<reference evidence="2 3" key="1">
    <citation type="submission" date="2017-10" db="EMBL/GenBank/DDBJ databases">
        <title>Whole genome sequencing of members of genus Pseudoxanthomonas.</title>
        <authorList>
            <person name="Kumar S."/>
            <person name="Bansal K."/>
            <person name="Kaur A."/>
            <person name="Patil P."/>
            <person name="Sharma S."/>
            <person name="Patil P.B."/>
        </authorList>
    </citation>
    <scope>NUCLEOTIDE SEQUENCE [LARGE SCALE GENOMIC DNA]</scope>
    <source>
        <strain evidence="2 3">DSM 17109</strain>
    </source>
</reference>
<dbReference type="InterPro" id="IPR050508">
    <property type="entry name" value="Methyltransf_Superfamily"/>
</dbReference>
<dbReference type="RefSeq" id="WP_162336866.1">
    <property type="nucleotide sequence ID" value="NZ_JBHSRQ010000004.1"/>
</dbReference>
<sequence>MTDLDVSGERMIEDAYMHSLESYVIYVMHTASYAFAKQYCAGNIVLDLGCGSGYGAARIGEEAKRVEGVDVDAEAVAFAQRRYSRENVSFSQIKARESLPFSDASFDVVLSFQVIEHVWDDGNYLKEAHRVLRPGGVMVVVTPDRAHRLLPGQRPWNRWHVREYSGAQLERKVSQFFDVAASLKMGAAWDVAGVEIRRYRRTKWLTLPFTLPLLPDVLRRRGLDLLHALRTHPGKVDAKMKIPVADFGFDDKAMLIEEDPPNPLNLVIVGRKGRDATT</sequence>
<gene>
    <name evidence="2" type="ORF">CSC78_05300</name>
</gene>
<accession>A0ABQ6ZKA9</accession>
<dbReference type="InterPro" id="IPR013216">
    <property type="entry name" value="Methyltransf_11"/>
</dbReference>
<name>A0ABQ6ZKA9_9GAMM</name>
<evidence type="ECO:0000313" key="2">
    <source>
        <dbReference type="EMBL" id="KAF1726509.1"/>
    </source>
</evidence>
<dbReference type="Gene3D" id="3.40.50.150">
    <property type="entry name" value="Vaccinia Virus protein VP39"/>
    <property type="match status" value="1"/>
</dbReference>
<dbReference type="Pfam" id="PF08241">
    <property type="entry name" value="Methyltransf_11"/>
    <property type="match status" value="1"/>
</dbReference>
<dbReference type="CDD" id="cd02440">
    <property type="entry name" value="AdoMet_MTases"/>
    <property type="match status" value="1"/>
</dbReference>
<evidence type="ECO:0000313" key="3">
    <source>
        <dbReference type="Proteomes" id="UP000781710"/>
    </source>
</evidence>
<keyword evidence="3" id="KW-1185">Reference proteome</keyword>
<comment type="caution">
    <text evidence="2">The sequence shown here is derived from an EMBL/GenBank/DDBJ whole genome shotgun (WGS) entry which is preliminary data.</text>
</comment>
<proteinExistence type="predicted"/>
<dbReference type="SUPFAM" id="SSF53335">
    <property type="entry name" value="S-adenosyl-L-methionine-dependent methyltransferases"/>
    <property type="match status" value="1"/>
</dbReference>
<protein>
    <recommendedName>
        <fullName evidence="1">Methyltransferase type 11 domain-containing protein</fullName>
    </recommendedName>
</protein>
<dbReference type="PANTHER" id="PTHR42912">
    <property type="entry name" value="METHYLTRANSFERASE"/>
    <property type="match status" value="1"/>
</dbReference>
<organism evidence="2 3">
    <name type="scientific">Pseudoxanthomonas japonensis</name>
    <dbReference type="NCBI Taxonomy" id="69284"/>
    <lineage>
        <taxon>Bacteria</taxon>
        <taxon>Pseudomonadati</taxon>
        <taxon>Pseudomonadota</taxon>
        <taxon>Gammaproteobacteria</taxon>
        <taxon>Lysobacterales</taxon>
        <taxon>Lysobacteraceae</taxon>
        <taxon>Pseudoxanthomonas</taxon>
    </lineage>
</organism>
<evidence type="ECO:0000259" key="1">
    <source>
        <dbReference type="Pfam" id="PF08241"/>
    </source>
</evidence>
<dbReference type="InterPro" id="IPR029063">
    <property type="entry name" value="SAM-dependent_MTases_sf"/>
</dbReference>
<dbReference type="Proteomes" id="UP000781710">
    <property type="component" value="Unassembled WGS sequence"/>
</dbReference>
<feature type="domain" description="Methyltransferase type 11" evidence="1">
    <location>
        <begin position="46"/>
        <end position="140"/>
    </location>
</feature>
<dbReference type="EMBL" id="PDWW01000004">
    <property type="protein sequence ID" value="KAF1726509.1"/>
    <property type="molecule type" value="Genomic_DNA"/>
</dbReference>